<dbReference type="EMBL" id="SGWZ01000001">
    <property type="protein sequence ID" value="RZS72849.1"/>
    <property type="molecule type" value="Genomic_DNA"/>
</dbReference>
<evidence type="ECO:0000313" key="2">
    <source>
        <dbReference type="Proteomes" id="UP000292039"/>
    </source>
</evidence>
<gene>
    <name evidence="1" type="ORF">EV679_0031</name>
</gene>
<protein>
    <submittedName>
        <fullName evidence="1">Uncharacterized protein</fullName>
    </submittedName>
</protein>
<dbReference type="Proteomes" id="UP000292039">
    <property type="component" value="Unassembled WGS sequence"/>
</dbReference>
<name>A0A4Q7MZX0_9BURK</name>
<proteinExistence type="predicted"/>
<organism evidence="1 2">
    <name type="scientific">Kerstersia gyiorum</name>
    <dbReference type="NCBI Taxonomy" id="206506"/>
    <lineage>
        <taxon>Bacteria</taxon>
        <taxon>Pseudomonadati</taxon>
        <taxon>Pseudomonadota</taxon>
        <taxon>Betaproteobacteria</taxon>
        <taxon>Burkholderiales</taxon>
        <taxon>Alcaligenaceae</taxon>
        <taxon>Kerstersia</taxon>
    </lineage>
</organism>
<accession>A0A4Q7MZX0</accession>
<comment type="caution">
    <text evidence="1">The sequence shown here is derived from an EMBL/GenBank/DDBJ whole genome shotgun (WGS) entry which is preliminary data.</text>
</comment>
<dbReference type="AlphaFoldDB" id="A0A4Q7MZX0"/>
<reference evidence="1 2" key="1">
    <citation type="submission" date="2019-02" db="EMBL/GenBank/DDBJ databases">
        <title>Genomic Encyclopedia of Type Strains, Phase IV (KMG-IV): sequencing the most valuable type-strain genomes for metagenomic binning, comparative biology and taxonomic classification.</title>
        <authorList>
            <person name="Goeker M."/>
        </authorList>
    </citation>
    <scope>NUCLEOTIDE SEQUENCE [LARGE SCALE GENOMIC DNA]</scope>
    <source>
        <strain evidence="1 2">DSM 16618</strain>
    </source>
</reference>
<sequence>MNRNAEDFIDKHRYTTDLKERGYTDHDLNLIKLIVFTGSYADDPEHKSLQHTPEVWPITFSNKVNVFTREFEIAYARMKWAARSMSDDEAEQCRIIWSVLATDDLNRKELRRIGINATNARKPRGPRVDLDIQESIIQMGGKLAESHEPHEIVGIISQRISKAPSSKTIRSILREAKIIPAIQKSGT</sequence>
<evidence type="ECO:0000313" key="1">
    <source>
        <dbReference type="EMBL" id="RZS72849.1"/>
    </source>
</evidence>
<dbReference type="RefSeq" id="WP_130486267.1">
    <property type="nucleotide sequence ID" value="NZ_CBCSEB010000003.1"/>
</dbReference>